<dbReference type="Proteomes" id="UP000596049">
    <property type="component" value="Chromosome"/>
</dbReference>
<proteinExistence type="predicted"/>
<keyword evidence="2" id="KW-1185">Reference proteome</keyword>
<gene>
    <name evidence="1" type="ORF">FJQ98_11970</name>
</gene>
<dbReference type="EMBL" id="CP067341">
    <property type="protein sequence ID" value="QQP14651.1"/>
    <property type="molecule type" value="Genomic_DNA"/>
</dbReference>
<reference evidence="1 2" key="1">
    <citation type="submission" date="2020-01" db="EMBL/GenBank/DDBJ databases">
        <authorList>
            <person name="Liu G."/>
            <person name="Liu B."/>
        </authorList>
    </citation>
    <scope>NUCLEOTIDE SEQUENCE [LARGE SCALE GENOMIC DNA]</scope>
    <source>
        <strain evidence="1 2">FJAT-51161</strain>
    </source>
</reference>
<sequence length="85" mass="10033">METFYDGFHENNQAAIGAVEVKWIMEDYDVVIERVYDMIRSLRSMLVRKLMTWRWMGFINGLQQFKLSAMIGIRGGSRGWPRSKI</sequence>
<protein>
    <submittedName>
        <fullName evidence="1">Uncharacterized protein</fullName>
    </submittedName>
</protein>
<organism evidence="1 2">
    <name type="scientific">Lysinibacillus agricola</name>
    <dbReference type="NCBI Taxonomy" id="2590012"/>
    <lineage>
        <taxon>Bacteria</taxon>
        <taxon>Bacillati</taxon>
        <taxon>Bacillota</taxon>
        <taxon>Bacilli</taxon>
        <taxon>Bacillales</taxon>
        <taxon>Bacillaceae</taxon>
        <taxon>Lysinibacillus</taxon>
    </lineage>
</organism>
<dbReference type="RefSeq" id="WP_053597021.1">
    <property type="nucleotide sequence ID" value="NZ_CP067341.1"/>
</dbReference>
<evidence type="ECO:0000313" key="1">
    <source>
        <dbReference type="EMBL" id="QQP14651.1"/>
    </source>
</evidence>
<accession>A0ABX7AXW4</accession>
<name>A0ABX7AXW4_9BACI</name>
<evidence type="ECO:0000313" key="2">
    <source>
        <dbReference type="Proteomes" id="UP000596049"/>
    </source>
</evidence>